<dbReference type="Pfam" id="PF01547">
    <property type="entry name" value="SBP_bac_1"/>
    <property type="match status" value="1"/>
</dbReference>
<dbReference type="InterPro" id="IPR006059">
    <property type="entry name" value="SBP"/>
</dbReference>
<protein>
    <recommendedName>
        <fullName evidence="3">Bacterial extracellular solute-binding protein</fullName>
    </recommendedName>
</protein>
<dbReference type="AlphaFoldDB" id="A0A1M4S0C3"/>
<dbReference type="PANTHER" id="PTHR43649">
    <property type="entry name" value="ARABINOSE-BINDING PROTEIN-RELATED"/>
    <property type="match status" value="1"/>
</dbReference>
<evidence type="ECO:0000313" key="1">
    <source>
        <dbReference type="EMBL" id="SHE25685.1"/>
    </source>
</evidence>
<keyword evidence="2" id="KW-1185">Reference proteome</keyword>
<evidence type="ECO:0008006" key="3">
    <source>
        <dbReference type="Google" id="ProtNLM"/>
    </source>
</evidence>
<dbReference type="PROSITE" id="PS51257">
    <property type="entry name" value="PROKAR_LIPOPROTEIN"/>
    <property type="match status" value="1"/>
</dbReference>
<dbReference type="InterPro" id="IPR050490">
    <property type="entry name" value="Bact_solute-bd_prot1"/>
</dbReference>
<dbReference type="Proteomes" id="UP000184291">
    <property type="component" value="Unassembled WGS sequence"/>
</dbReference>
<dbReference type="Gene3D" id="3.40.190.10">
    <property type="entry name" value="Periplasmic binding protein-like II"/>
    <property type="match status" value="1"/>
</dbReference>
<dbReference type="PROSITE" id="PS51318">
    <property type="entry name" value="TAT"/>
    <property type="match status" value="1"/>
</dbReference>
<proteinExistence type="predicted"/>
<sequence length="442" mass="47745">MTLTRRDFISLSSTAALTATLAACGNSGTADSGGDQRFTYWSMWQQGEPQQVLLAELFEAFTEKTGIQVEAQWAGREVLTQVLPRLNSGNPPDLVDQAASDFPAKLGLDNLADLTDLWAMPIDGEDITVGESVPESLMDALRTDGKIFCFPYSVAGETIFFNKRITPELVENPPQSFDDLLAYLDERKAAGRTPIALDGDIKDYEAYWLESALLRAGGRGVITEAAQDATGEKFGSKPWVDATEAIGTLIAGGYFPAGFQGTKFPTQQASFADQSTKTDMILMGTWFPSEASSSLEKSGDDPDSVEWGSFKFPAVGDNAGAGIAISGPTGFAIPIKARNQDAAKTWMAYFANKERCGRIASDAKNLTARTDIDQSPELADYGREYAEASDVVPFTDGVGVAEPQWVTDVWQPLVNDLFGAKIDAAQFREQLAANTVTYHGNQ</sequence>
<dbReference type="InterPro" id="IPR006311">
    <property type="entry name" value="TAT_signal"/>
</dbReference>
<accession>A0A1M4S0C3</accession>
<name>A0A1M4S0C3_9ACTO</name>
<dbReference type="STRING" id="1892869.ACGLYG10_1915"/>
<organism evidence="1 2">
    <name type="scientific">Actinomyces glycerinitolerans</name>
    <dbReference type="NCBI Taxonomy" id="1892869"/>
    <lineage>
        <taxon>Bacteria</taxon>
        <taxon>Bacillati</taxon>
        <taxon>Actinomycetota</taxon>
        <taxon>Actinomycetes</taxon>
        <taxon>Actinomycetales</taxon>
        <taxon>Actinomycetaceae</taxon>
        <taxon>Actinomyces</taxon>
    </lineage>
</organism>
<reference evidence="2" key="1">
    <citation type="submission" date="2016-09" db="EMBL/GenBank/DDBJ databases">
        <authorList>
            <person name="Strepis N."/>
        </authorList>
    </citation>
    <scope>NUCLEOTIDE SEQUENCE [LARGE SCALE GENOMIC DNA]</scope>
</reference>
<dbReference type="EMBL" id="FQTT01000011">
    <property type="protein sequence ID" value="SHE25685.1"/>
    <property type="molecule type" value="Genomic_DNA"/>
</dbReference>
<gene>
    <name evidence="1" type="ORF">ACGLYG10_1915</name>
</gene>
<dbReference type="SUPFAM" id="SSF53850">
    <property type="entry name" value="Periplasmic binding protein-like II"/>
    <property type="match status" value="1"/>
</dbReference>
<evidence type="ECO:0000313" key="2">
    <source>
        <dbReference type="Proteomes" id="UP000184291"/>
    </source>
</evidence>
<dbReference type="OrthoDB" id="8663148at2"/>